<gene>
    <name evidence="5" type="ORF">CEPIT_LOCUS35616</name>
</gene>
<keyword evidence="3" id="KW-0328">Glycosyltransferase</keyword>
<comment type="similarity">
    <text evidence="1 3">Belongs to the UDP-glycosyltransferase family.</text>
</comment>
<keyword evidence="2 3" id="KW-0808">Transferase</keyword>
<reference evidence="5" key="1">
    <citation type="submission" date="2022-07" db="EMBL/GenBank/DDBJ databases">
        <authorList>
            <person name="Macas J."/>
            <person name="Novak P."/>
            <person name="Neumann P."/>
        </authorList>
    </citation>
    <scope>NUCLEOTIDE SEQUENCE</scope>
</reference>
<organism evidence="5 6">
    <name type="scientific">Cuscuta epithymum</name>
    <dbReference type="NCBI Taxonomy" id="186058"/>
    <lineage>
        <taxon>Eukaryota</taxon>
        <taxon>Viridiplantae</taxon>
        <taxon>Streptophyta</taxon>
        <taxon>Embryophyta</taxon>
        <taxon>Tracheophyta</taxon>
        <taxon>Spermatophyta</taxon>
        <taxon>Magnoliopsida</taxon>
        <taxon>eudicotyledons</taxon>
        <taxon>Gunneridae</taxon>
        <taxon>Pentapetalae</taxon>
        <taxon>asterids</taxon>
        <taxon>lamiids</taxon>
        <taxon>Solanales</taxon>
        <taxon>Convolvulaceae</taxon>
        <taxon>Cuscuteae</taxon>
        <taxon>Cuscuta</taxon>
        <taxon>Cuscuta subgen. Cuscuta</taxon>
    </lineage>
</organism>
<dbReference type="Pfam" id="PF00201">
    <property type="entry name" value="UDPGT"/>
    <property type="match status" value="1"/>
</dbReference>
<dbReference type="InterPro" id="IPR050481">
    <property type="entry name" value="UDP-glycosyltransf_plant"/>
</dbReference>
<evidence type="ECO:0000256" key="3">
    <source>
        <dbReference type="RuleBase" id="RU003718"/>
    </source>
</evidence>
<dbReference type="Proteomes" id="UP001152523">
    <property type="component" value="Unassembled WGS sequence"/>
</dbReference>
<evidence type="ECO:0000256" key="1">
    <source>
        <dbReference type="ARBA" id="ARBA00009995"/>
    </source>
</evidence>
<dbReference type="InterPro" id="IPR002213">
    <property type="entry name" value="UDP_glucos_trans"/>
</dbReference>
<keyword evidence="6" id="KW-1185">Reference proteome</keyword>
<protein>
    <recommendedName>
        <fullName evidence="4">Glycosyltransferase</fullName>
        <ecNumber evidence="4">2.4.1.-</ecNumber>
    </recommendedName>
</protein>
<sequence length="503" mass="55467">MELVFIPTPIMGHIVSAVEMAKRINDGGSNEVIITILILQQRSFDPEISHYIQSQTTTAADDSRHPSSLKFETLTLPPPATDAPATGVRSVDAFKPQVRDWVSRKNLRSSGRLTFVVDFFCTAMVDVGNDLGIPTYVFFTSGAATLGVLIFSLETIKSLSDHPNNPTPFFDIPTYRNPFPAECLPPPLLNKDSFQTFLDISERIRGARGVLVNTFLELESHAVNALNNDPLTPPIYPIGPLLNLETAAAGGEKGQILEFLDSFQEQGSVLFLCFGSMARFGAEDEEQVKEIATALEGSGQRFLWAFRSAEDDGGQGRRLLPNGFLERTEKVGKVVNGWVPQVAILAHPAVGGFISHCGWNSTLESLWFGKPIGTWPIGAEQEANAFLLVKEIGAGVEIKLSSKKVVSDGTGQLVSNVVPEAEIQRGIAQLMDPLNPVRLRAKELGEMSRLALAEEGGSSYTSLRCFVQDAFHHHQWTRGTYLTFLTDVFIYLLKWFYRVIFYK</sequence>
<name>A0AAV0FMS2_9ASTE</name>
<dbReference type="PANTHER" id="PTHR48048:SF45">
    <property type="entry name" value="GLYCOSYLTRANSFERASE"/>
    <property type="match status" value="1"/>
</dbReference>
<dbReference type="FunFam" id="3.40.50.2000:FF:000056">
    <property type="entry name" value="Glycosyltransferase"/>
    <property type="match status" value="1"/>
</dbReference>
<dbReference type="EC" id="2.4.1.-" evidence="4"/>
<dbReference type="PANTHER" id="PTHR48048">
    <property type="entry name" value="GLYCOSYLTRANSFERASE"/>
    <property type="match status" value="1"/>
</dbReference>
<dbReference type="InterPro" id="IPR035595">
    <property type="entry name" value="UDP_glycos_trans_CS"/>
</dbReference>
<evidence type="ECO:0000256" key="2">
    <source>
        <dbReference type="ARBA" id="ARBA00022679"/>
    </source>
</evidence>
<dbReference type="Gene3D" id="3.40.50.2000">
    <property type="entry name" value="Glycogen Phosphorylase B"/>
    <property type="match status" value="2"/>
</dbReference>
<dbReference type="CDD" id="cd03784">
    <property type="entry name" value="GT1_Gtf-like"/>
    <property type="match status" value="1"/>
</dbReference>
<evidence type="ECO:0000313" key="6">
    <source>
        <dbReference type="Proteomes" id="UP001152523"/>
    </source>
</evidence>
<proteinExistence type="inferred from homology"/>
<dbReference type="GO" id="GO:0035251">
    <property type="term" value="F:UDP-glucosyltransferase activity"/>
    <property type="evidence" value="ECO:0007669"/>
    <property type="project" value="InterPro"/>
</dbReference>
<dbReference type="SUPFAM" id="SSF53756">
    <property type="entry name" value="UDP-Glycosyltransferase/glycogen phosphorylase"/>
    <property type="match status" value="1"/>
</dbReference>
<dbReference type="EMBL" id="CAMAPF010000997">
    <property type="protein sequence ID" value="CAH9136882.1"/>
    <property type="molecule type" value="Genomic_DNA"/>
</dbReference>
<dbReference type="AlphaFoldDB" id="A0AAV0FMS2"/>
<dbReference type="PROSITE" id="PS00375">
    <property type="entry name" value="UDPGT"/>
    <property type="match status" value="1"/>
</dbReference>
<comment type="caution">
    <text evidence="5">The sequence shown here is derived from an EMBL/GenBank/DDBJ whole genome shotgun (WGS) entry which is preliminary data.</text>
</comment>
<accession>A0AAV0FMS2</accession>
<evidence type="ECO:0000313" key="5">
    <source>
        <dbReference type="EMBL" id="CAH9136882.1"/>
    </source>
</evidence>
<evidence type="ECO:0000256" key="4">
    <source>
        <dbReference type="RuleBase" id="RU362057"/>
    </source>
</evidence>